<dbReference type="PANTHER" id="PTHR32182">
    <property type="entry name" value="DNA REPLICATION AND REPAIR PROTEIN RECF"/>
    <property type="match status" value="1"/>
</dbReference>
<comment type="caution">
    <text evidence="2">The sequence shown here is derived from an EMBL/GenBank/DDBJ whole genome shotgun (WGS) entry which is preliminary data.</text>
</comment>
<evidence type="ECO:0000313" key="2">
    <source>
        <dbReference type="EMBL" id="MBA6413599.1"/>
    </source>
</evidence>
<dbReference type="AlphaFoldDB" id="A0A7W2YKD9"/>
<dbReference type="EMBL" id="JACFXU010000014">
    <property type="protein sequence ID" value="MBA6413599.1"/>
    <property type="molecule type" value="Genomic_DNA"/>
</dbReference>
<feature type="domain" description="ATPase AAA-type core" evidence="1">
    <location>
        <begin position="29"/>
        <end position="295"/>
    </location>
</feature>
<organism evidence="2 3">
    <name type="scientific">Sediminihaliea albiluteola</name>
    <dbReference type="NCBI Taxonomy" id="2758564"/>
    <lineage>
        <taxon>Bacteria</taxon>
        <taxon>Pseudomonadati</taxon>
        <taxon>Pseudomonadota</taxon>
        <taxon>Gammaproteobacteria</taxon>
        <taxon>Cellvibrionales</taxon>
        <taxon>Halieaceae</taxon>
        <taxon>Sediminihaliea</taxon>
    </lineage>
</organism>
<reference evidence="2 3" key="1">
    <citation type="submission" date="2020-07" db="EMBL/GenBank/DDBJ databases">
        <title>Halieaceae bacterium, F7430, whole genome shotgun sequencing project.</title>
        <authorList>
            <person name="Jiang S."/>
            <person name="Liu Z.W."/>
            <person name="Du Z.J."/>
        </authorList>
    </citation>
    <scope>NUCLEOTIDE SEQUENCE [LARGE SCALE GENOMIC DNA]</scope>
    <source>
        <strain evidence="2 3">F7430</strain>
    </source>
</reference>
<name>A0A7W2YKD9_9GAMM</name>
<dbReference type="PANTHER" id="PTHR32182:SF22">
    <property type="entry name" value="ATP-DEPENDENT ENDONUCLEASE, OLD FAMILY-RELATED"/>
    <property type="match status" value="1"/>
</dbReference>
<dbReference type="SUPFAM" id="SSF52540">
    <property type="entry name" value="P-loop containing nucleoside triphosphate hydrolases"/>
    <property type="match status" value="1"/>
</dbReference>
<dbReference type="InterPro" id="IPR003959">
    <property type="entry name" value="ATPase_AAA_core"/>
</dbReference>
<dbReference type="GO" id="GO:0005524">
    <property type="term" value="F:ATP binding"/>
    <property type="evidence" value="ECO:0007669"/>
    <property type="project" value="InterPro"/>
</dbReference>
<sequence>MKLEKITIRDFKRFANLEISNIPSTAKLVLLTGPNGSGKTSLFEAFNYWMKISARQDWNYDPDYYLRPIDSLALTPERAKRTRNLAQETWDKITPNFHGLNEEIKHDQEACRKAFYIRSAYRHSPDFTIDGLQKLDDILNDSSRASKLVLSESRVQDNYQRLVGMSLESLYDNEQRDRTAGQITDELIGEVKKAMLKVFDGLVLEGPGNPLEGGTFRFTKGDSSNFHYKNLSGGEKAAFDLLLDFIVKRKKFDDTIFCVDEPELHMHTKLQATLLEAMFDLIPDNCQLWLSTHSIGMARKAAELNSANPGQVAFIDFHEQNFDQPVRLEPIKPGRQFWQQMFHTALDDLAELVVPEYVVFCEGRKVNQTGKKPSFDAAVYQKIFSPWHPQIEFIPLGGTNEVQLDGKAFDYLLTKLAPGIKTWKVLDQDDRNSVEIDQLKDEETYVLSRRDIESFLWDDEVLLKLCEIHNSPEAFSEIQLEKQSQIQSLPGRGKPADDIKAISDSLYNKCKRVLNLHGCGNTAEAFSIEKLAPLIQPGMAVYEELAEAVLAPLRIQDK</sequence>
<dbReference type="Proteomes" id="UP000539350">
    <property type="component" value="Unassembled WGS sequence"/>
</dbReference>
<dbReference type="InterPro" id="IPR027417">
    <property type="entry name" value="P-loop_NTPase"/>
</dbReference>
<accession>A0A7W2YKD9</accession>
<dbReference type="Gene3D" id="3.40.50.300">
    <property type="entry name" value="P-loop containing nucleotide triphosphate hydrolases"/>
    <property type="match status" value="1"/>
</dbReference>
<proteinExistence type="predicted"/>
<dbReference type="Pfam" id="PF13304">
    <property type="entry name" value="AAA_21"/>
    <property type="match status" value="1"/>
</dbReference>
<dbReference type="RefSeq" id="WP_182173108.1">
    <property type="nucleotide sequence ID" value="NZ_JACFXU010000014.1"/>
</dbReference>
<dbReference type="GO" id="GO:0000731">
    <property type="term" value="P:DNA synthesis involved in DNA repair"/>
    <property type="evidence" value="ECO:0007669"/>
    <property type="project" value="TreeGrafter"/>
</dbReference>
<evidence type="ECO:0000259" key="1">
    <source>
        <dbReference type="Pfam" id="PF13304"/>
    </source>
</evidence>
<dbReference type="GO" id="GO:0016887">
    <property type="term" value="F:ATP hydrolysis activity"/>
    <property type="evidence" value="ECO:0007669"/>
    <property type="project" value="InterPro"/>
</dbReference>
<protein>
    <submittedName>
        <fullName evidence="2">AAA family ATPase</fullName>
    </submittedName>
</protein>
<keyword evidence="3" id="KW-1185">Reference proteome</keyword>
<dbReference type="GO" id="GO:0006302">
    <property type="term" value="P:double-strand break repair"/>
    <property type="evidence" value="ECO:0007669"/>
    <property type="project" value="TreeGrafter"/>
</dbReference>
<gene>
    <name evidence="2" type="ORF">H2508_10805</name>
</gene>
<evidence type="ECO:0000313" key="3">
    <source>
        <dbReference type="Proteomes" id="UP000539350"/>
    </source>
</evidence>